<name>A0AAV4VIU7_CAEEX</name>
<dbReference type="Proteomes" id="UP001054945">
    <property type="component" value="Unassembled WGS sequence"/>
</dbReference>
<sequence length="71" mass="7808">MSTAFTVSASGILGHRLNTKAGMQHLPIYFSLTIIPAPNKAYGGRRFNPKCFVYRLMSSLAAVFISDDDQL</sequence>
<accession>A0AAV4VIU7</accession>
<proteinExistence type="predicted"/>
<gene>
    <name evidence="1" type="ORF">CEXT_305931</name>
</gene>
<comment type="caution">
    <text evidence="1">The sequence shown here is derived from an EMBL/GenBank/DDBJ whole genome shotgun (WGS) entry which is preliminary data.</text>
</comment>
<evidence type="ECO:0000313" key="1">
    <source>
        <dbReference type="EMBL" id="GIY70267.1"/>
    </source>
</evidence>
<organism evidence="1 2">
    <name type="scientific">Caerostris extrusa</name>
    <name type="common">Bark spider</name>
    <name type="synonym">Caerostris bankana</name>
    <dbReference type="NCBI Taxonomy" id="172846"/>
    <lineage>
        <taxon>Eukaryota</taxon>
        <taxon>Metazoa</taxon>
        <taxon>Ecdysozoa</taxon>
        <taxon>Arthropoda</taxon>
        <taxon>Chelicerata</taxon>
        <taxon>Arachnida</taxon>
        <taxon>Araneae</taxon>
        <taxon>Araneomorphae</taxon>
        <taxon>Entelegynae</taxon>
        <taxon>Araneoidea</taxon>
        <taxon>Araneidae</taxon>
        <taxon>Caerostris</taxon>
    </lineage>
</organism>
<evidence type="ECO:0000313" key="2">
    <source>
        <dbReference type="Proteomes" id="UP001054945"/>
    </source>
</evidence>
<keyword evidence="2" id="KW-1185">Reference proteome</keyword>
<reference evidence="1 2" key="1">
    <citation type="submission" date="2021-06" db="EMBL/GenBank/DDBJ databases">
        <title>Caerostris extrusa draft genome.</title>
        <authorList>
            <person name="Kono N."/>
            <person name="Arakawa K."/>
        </authorList>
    </citation>
    <scope>NUCLEOTIDE SEQUENCE [LARGE SCALE GENOMIC DNA]</scope>
</reference>
<dbReference type="EMBL" id="BPLR01014641">
    <property type="protein sequence ID" value="GIY70267.1"/>
    <property type="molecule type" value="Genomic_DNA"/>
</dbReference>
<protein>
    <submittedName>
        <fullName evidence="1">Uncharacterized protein</fullName>
    </submittedName>
</protein>
<dbReference type="AlphaFoldDB" id="A0AAV4VIU7"/>